<dbReference type="Gene3D" id="1.10.10.2520">
    <property type="entry name" value="Cell wall hydrolase SleB, domain 1"/>
    <property type="match status" value="1"/>
</dbReference>
<dbReference type="InterPro" id="IPR042047">
    <property type="entry name" value="SleB_dom1"/>
</dbReference>
<dbReference type="Proteomes" id="UP000746471">
    <property type="component" value="Unassembled WGS sequence"/>
</dbReference>
<accession>A0ABS5PRK5</accession>
<protein>
    <submittedName>
        <fullName evidence="2">Cell wall hydrolase</fullName>
    </submittedName>
</protein>
<dbReference type="EMBL" id="JAHBCL010000025">
    <property type="protein sequence ID" value="MBS7527795.1"/>
    <property type="molecule type" value="Genomic_DNA"/>
</dbReference>
<organism evidence="2 3">
    <name type="scientific">Fusibacter paucivorans</name>
    <dbReference type="NCBI Taxonomy" id="76009"/>
    <lineage>
        <taxon>Bacteria</taxon>
        <taxon>Bacillati</taxon>
        <taxon>Bacillota</taxon>
        <taxon>Clostridia</taxon>
        <taxon>Eubacteriales</taxon>
        <taxon>Eubacteriales Family XII. Incertae Sedis</taxon>
        <taxon>Fusibacter</taxon>
    </lineage>
</organism>
<gene>
    <name evidence="2" type="ORF">KHM83_14010</name>
</gene>
<evidence type="ECO:0000313" key="2">
    <source>
        <dbReference type="EMBL" id="MBS7527795.1"/>
    </source>
</evidence>
<keyword evidence="2" id="KW-0378">Hydrolase</keyword>
<evidence type="ECO:0000313" key="3">
    <source>
        <dbReference type="Proteomes" id="UP000746471"/>
    </source>
</evidence>
<proteinExistence type="predicted"/>
<dbReference type="GO" id="GO:0016787">
    <property type="term" value="F:hydrolase activity"/>
    <property type="evidence" value="ECO:0007669"/>
    <property type="project" value="UniProtKB-KW"/>
</dbReference>
<dbReference type="InterPro" id="IPR011105">
    <property type="entry name" value="Cell_wall_hydrolase_SleB"/>
</dbReference>
<comment type="caution">
    <text evidence="2">The sequence shown here is derived from an EMBL/GenBank/DDBJ whole genome shotgun (WGS) entry which is preliminary data.</text>
</comment>
<keyword evidence="3" id="KW-1185">Reference proteome</keyword>
<evidence type="ECO:0000259" key="1">
    <source>
        <dbReference type="Pfam" id="PF07486"/>
    </source>
</evidence>
<dbReference type="Pfam" id="PF07486">
    <property type="entry name" value="Hydrolase_2"/>
    <property type="match status" value="1"/>
</dbReference>
<reference evidence="2 3" key="1">
    <citation type="submission" date="2021-05" db="EMBL/GenBank/DDBJ databases">
        <title>Fusibacter ferrireducens sp. nov., an anaerobic, sulfur- and Fe-reducing bacterium isolated from the mangrove sediment.</title>
        <authorList>
            <person name="Qiu D."/>
        </authorList>
    </citation>
    <scope>NUCLEOTIDE SEQUENCE [LARGE SCALE GENOMIC DNA]</scope>
    <source>
        <strain evidence="2 3">DSM 12116</strain>
    </source>
</reference>
<feature type="domain" description="Cell wall hydrolase SleB" evidence="1">
    <location>
        <begin position="74"/>
        <end position="145"/>
    </location>
</feature>
<name>A0ABS5PRK5_9FIRM</name>
<sequence length="163" mass="18746">MEDNLLYVPLDDLMRWYGVSGTWTPETLTYALSSTAFQYDEAEIKVPSYTDEDLLWLARIVDVETGDATVFKRMAVANVVLNRVKSERFPNTIYEVIFQSGQFPPSKRDSFPTLTPKANSMIAAKRALEGENNIETCLFFNNRPFSSKSDDFYQLIEGDYFYN</sequence>